<accession>A0A3M5DJI6</accession>
<evidence type="ECO:0000313" key="1">
    <source>
        <dbReference type="EMBL" id="RMS50105.1"/>
    </source>
</evidence>
<gene>
    <name evidence="1" type="ORF">ALP65_04608</name>
</gene>
<organism evidence="1 2">
    <name type="scientific">Pseudomonas aeruginosa</name>
    <dbReference type="NCBI Taxonomy" id="287"/>
    <lineage>
        <taxon>Bacteria</taxon>
        <taxon>Pseudomonadati</taxon>
        <taxon>Pseudomonadota</taxon>
        <taxon>Gammaproteobacteria</taxon>
        <taxon>Pseudomonadales</taxon>
        <taxon>Pseudomonadaceae</taxon>
        <taxon>Pseudomonas</taxon>
    </lineage>
</organism>
<dbReference type="AlphaFoldDB" id="A0A3M5DJI6"/>
<name>A0A3M5DJI6_PSEAI</name>
<protein>
    <submittedName>
        <fullName evidence="1">Uncharacterized protein</fullName>
    </submittedName>
</protein>
<comment type="caution">
    <text evidence="1">The sequence shown here is derived from an EMBL/GenBank/DDBJ whole genome shotgun (WGS) entry which is preliminary data.</text>
</comment>
<sequence>MAAEHLHAEVGAFQAEFGQAALEDRREEAELVVPAFVFGVVVAEDALDHPVGVLGGQVDQRPAAFGDGFLGQQHAPHVTVVHQAVGDLVGFLGPGERAHGAAFAGVGEGALVGQLGGGHALDGGADAGAVHEGEHAFQALVRRSDEEAGGAVEVHHAGGRGLDPHLLLQRAATHAVARAERAAFAGKELGHDEQGNAAGALRCVRQAGEDDVDDVLGQVVFAGRDEDLRPADGVATVGVGLGAGLHLAEIGAALRLGEAHGAAPAALGERNQVGLLLFLGAVLHQGVHRAEGEAGIHGERPVGGAHHLLFERAEAHRQALATVLHRVREALPAAGDIGLVGFLVALRRPYFAVLQVAAFLVAAVVERGDHFLAELRAFAEDRIDHVWRGFGSVDQVAVMLGEIEDFVEQEARVAQRGFVNGHGYLGDGWRAPGAPGRR</sequence>
<dbReference type="Proteomes" id="UP000270834">
    <property type="component" value="Unassembled WGS sequence"/>
</dbReference>
<reference evidence="1 2" key="1">
    <citation type="submission" date="2018-08" db="EMBL/GenBank/DDBJ databases">
        <title>Recombination of ecologically and evolutionarily significant loci maintains genetic cohesion in the Pseudomonas syringae species complex.</title>
        <authorList>
            <person name="Dillon M."/>
            <person name="Thakur S."/>
            <person name="Almeida R.N.D."/>
            <person name="Weir B.S."/>
            <person name="Guttman D.S."/>
        </authorList>
    </citation>
    <scope>NUCLEOTIDE SEQUENCE [LARGE SCALE GENOMIC DNA]</scope>
    <source>
        <strain evidence="1 2">ICMP 7846</strain>
    </source>
</reference>
<proteinExistence type="predicted"/>
<evidence type="ECO:0000313" key="2">
    <source>
        <dbReference type="Proteomes" id="UP000270834"/>
    </source>
</evidence>
<dbReference type="EMBL" id="RBSQ01000946">
    <property type="protein sequence ID" value="RMS50105.1"/>
    <property type="molecule type" value="Genomic_DNA"/>
</dbReference>